<reference evidence="2 3" key="1">
    <citation type="journal article" date="2023" name="Arcadia Sci">
        <title>De novo assembly of a long-read Amblyomma americanum tick genome.</title>
        <authorList>
            <person name="Chou S."/>
            <person name="Poskanzer K.E."/>
            <person name="Rollins M."/>
            <person name="Thuy-Boun P.S."/>
        </authorList>
    </citation>
    <scope>NUCLEOTIDE SEQUENCE [LARGE SCALE GENOMIC DNA]</scope>
    <source>
        <strain evidence="2">F_SG_1</strain>
        <tissue evidence="2">Salivary glands</tissue>
    </source>
</reference>
<comment type="caution">
    <text evidence="2">The sequence shown here is derived from an EMBL/GenBank/DDBJ whole genome shotgun (WGS) entry which is preliminary data.</text>
</comment>
<feature type="compositionally biased region" description="Polar residues" evidence="1">
    <location>
        <begin position="80"/>
        <end position="89"/>
    </location>
</feature>
<evidence type="ECO:0000256" key="1">
    <source>
        <dbReference type="SAM" id="MobiDB-lite"/>
    </source>
</evidence>
<dbReference type="Proteomes" id="UP001321473">
    <property type="component" value="Unassembled WGS sequence"/>
</dbReference>
<dbReference type="AlphaFoldDB" id="A0AAQ4DS13"/>
<evidence type="ECO:0000313" key="2">
    <source>
        <dbReference type="EMBL" id="KAK8765253.1"/>
    </source>
</evidence>
<feature type="compositionally biased region" description="Basic and acidic residues" evidence="1">
    <location>
        <begin position="59"/>
        <end position="70"/>
    </location>
</feature>
<feature type="region of interest" description="Disordered" evidence="1">
    <location>
        <begin position="48"/>
        <end position="89"/>
    </location>
</feature>
<name>A0AAQ4DS13_AMBAM</name>
<proteinExistence type="predicted"/>
<keyword evidence="3" id="KW-1185">Reference proteome</keyword>
<protein>
    <submittedName>
        <fullName evidence="2">Uncharacterized protein</fullName>
    </submittedName>
</protein>
<accession>A0AAQ4DS13</accession>
<organism evidence="2 3">
    <name type="scientific">Amblyomma americanum</name>
    <name type="common">Lone star tick</name>
    <dbReference type="NCBI Taxonomy" id="6943"/>
    <lineage>
        <taxon>Eukaryota</taxon>
        <taxon>Metazoa</taxon>
        <taxon>Ecdysozoa</taxon>
        <taxon>Arthropoda</taxon>
        <taxon>Chelicerata</taxon>
        <taxon>Arachnida</taxon>
        <taxon>Acari</taxon>
        <taxon>Parasitiformes</taxon>
        <taxon>Ixodida</taxon>
        <taxon>Ixodoidea</taxon>
        <taxon>Ixodidae</taxon>
        <taxon>Amblyomminae</taxon>
        <taxon>Amblyomma</taxon>
    </lineage>
</organism>
<dbReference type="EMBL" id="JARKHS020027566">
    <property type="protein sequence ID" value="KAK8765253.1"/>
    <property type="molecule type" value="Genomic_DNA"/>
</dbReference>
<evidence type="ECO:0000313" key="3">
    <source>
        <dbReference type="Proteomes" id="UP001321473"/>
    </source>
</evidence>
<gene>
    <name evidence="2" type="ORF">V5799_032137</name>
</gene>
<sequence length="89" mass="9794">MDELSLSTDNYEAVCINSGNFVFSVLYRSPDGDLNQFFDSLDVEFSSGMADGPATRFTDTARQREEDAARKSQRRGSGRKMQSSGPTVA</sequence>